<dbReference type="PANTHER" id="PTHR42949:SF3">
    <property type="entry name" value="ANAEROBIC GLYCEROL-3-PHOSPHATE DEHYDROGENASE SUBUNIT B"/>
    <property type="match status" value="1"/>
</dbReference>
<keyword evidence="5" id="KW-1185">Reference proteome</keyword>
<keyword evidence="1" id="KW-0560">Oxidoreductase</keyword>
<proteinExistence type="predicted"/>
<dbReference type="Gene3D" id="1.10.10.1100">
    <property type="entry name" value="BFD-like [2Fe-2S]-binding domain"/>
    <property type="match status" value="1"/>
</dbReference>
<dbReference type="PRINTS" id="PR00411">
    <property type="entry name" value="PNDRDTASEI"/>
</dbReference>
<dbReference type="PANTHER" id="PTHR42949">
    <property type="entry name" value="ANAEROBIC GLYCEROL-3-PHOSPHATE DEHYDROGENASE SUBUNIT B"/>
    <property type="match status" value="1"/>
</dbReference>
<dbReference type="RefSeq" id="WP_310234023.1">
    <property type="nucleotide sequence ID" value="NZ_JAVDUP010000006.1"/>
</dbReference>
<dbReference type="InterPro" id="IPR041854">
    <property type="entry name" value="BFD-like_2Fe2S-bd_dom_sf"/>
</dbReference>
<sequence>MTTNDRKATVIVGAGPAGIRAAELLVAAGIRPVVIDEGMRAGGQIYRRPPAGFMRSAQQLYGSEAGKALALHSLFDCMVARGEVEYHPQSSAMALADNMLQVLTPAGRWEFAYNRLILATGATDRLVPIPGWQAPGVYSLGAAQIALKAQGVALGRRIVLAGSGPLLTLVAAQLLKAGANVAAVLDTASLRNQILALPHMMARPALVVRGLAMRMKLGLIYRAGVTLTDIVSDETGPTAVRWRDAGGGEHRTECDMVGIGWHLRAETQLAGLARCAFDYDPGWAQWLPRADRMGRATDGIYLAGDGLRILGADGAEVAGRLAASACLADMGLPYPNPARDLRRLARYERFARALARAFPWPAGMVRSVPDETMVCRCEGISAGDLRESVDHAGGEANRVKSMVRVGMGRCQGRFCQLASAELIAERAGIPVCEVGRLREQAPVRPLPIGSWINET</sequence>
<organism evidence="4 5">
    <name type="scientific">Rhizobium miluonense</name>
    <dbReference type="NCBI Taxonomy" id="411945"/>
    <lineage>
        <taxon>Bacteria</taxon>
        <taxon>Pseudomonadati</taxon>
        <taxon>Pseudomonadota</taxon>
        <taxon>Alphaproteobacteria</taxon>
        <taxon>Hyphomicrobiales</taxon>
        <taxon>Rhizobiaceae</taxon>
        <taxon>Rhizobium/Agrobacterium group</taxon>
        <taxon>Rhizobium</taxon>
    </lineage>
</organism>
<comment type="caution">
    <text evidence="4">The sequence shown here is derived from an EMBL/GenBank/DDBJ whole genome shotgun (WGS) entry which is preliminary data.</text>
</comment>
<dbReference type="Pfam" id="PF07992">
    <property type="entry name" value="Pyr_redox_2"/>
    <property type="match status" value="1"/>
</dbReference>
<dbReference type="Pfam" id="PF04324">
    <property type="entry name" value="Fer2_BFD"/>
    <property type="match status" value="1"/>
</dbReference>
<dbReference type="PIRSF" id="PIRSF037495">
    <property type="entry name" value="Opine_OX_OoxA/HcnB"/>
    <property type="match status" value="1"/>
</dbReference>
<dbReference type="InterPro" id="IPR017224">
    <property type="entry name" value="Opine_Oxase_asu/HCN_bsu"/>
</dbReference>
<accession>A0ABU1SVR5</accession>
<dbReference type="InterPro" id="IPR023753">
    <property type="entry name" value="FAD/NAD-binding_dom"/>
</dbReference>
<name>A0ABU1SVR5_9HYPH</name>
<dbReference type="EMBL" id="JAVDUP010000006">
    <property type="protein sequence ID" value="MDR6903040.1"/>
    <property type="molecule type" value="Genomic_DNA"/>
</dbReference>
<dbReference type="SUPFAM" id="SSF51905">
    <property type="entry name" value="FAD/NAD(P)-binding domain"/>
    <property type="match status" value="1"/>
</dbReference>
<dbReference type="InterPro" id="IPR051691">
    <property type="entry name" value="Metab_Enz_Cyan_OpOx_G3PDH"/>
</dbReference>
<dbReference type="CDD" id="cd19946">
    <property type="entry name" value="GlpA-like_Fer2_BFD-like"/>
    <property type="match status" value="1"/>
</dbReference>
<reference evidence="4 5" key="1">
    <citation type="submission" date="2023-07" db="EMBL/GenBank/DDBJ databases">
        <title>Sorghum-associated microbial communities from plants grown in Nebraska, USA.</title>
        <authorList>
            <person name="Schachtman D."/>
        </authorList>
    </citation>
    <scope>NUCLEOTIDE SEQUENCE [LARGE SCALE GENOMIC DNA]</scope>
    <source>
        <strain evidence="4 5">3199</strain>
    </source>
</reference>
<protein>
    <submittedName>
        <fullName evidence="4">NADPH-dependent 2,4-dienoyl-CoA reductase/sulfur reductase-like enzyme</fullName>
    </submittedName>
</protein>
<dbReference type="InterPro" id="IPR036188">
    <property type="entry name" value="FAD/NAD-bd_sf"/>
</dbReference>
<evidence type="ECO:0000259" key="2">
    <source>
        <dbReference type="Pfam" id="PF04324"/>
    </source>
</evidence>
<dbReference type="PRINTS" id="PR00368">
    <property type="entry name" value="FADPNR"/>
</dbReference>
<evidence type="ECO:0000256" key="1">
    <source>
        <dbReference type="ARBA" id="ARBA00023002"/>
    </source>
</evidence>
<feature type="domain" description="BFD-like [2Fe-2S]-binding" evidence="2">
    <location>
        <begin position="373"/>
        <end position="425"/>
    </location>
</feature>
<gene>
    <name evidence="4" type="ORF">J2W52_004673</name>
</gene>
<evidence type="ECO:0000313" key="4">
    <source>
        <dbReference type="EMBL" id="MDR6903040.1"/>
    </source>
</evidence>
<evidence type="ECO:0000313" key="5">
    <source>
        <dbReference type="Proteomes" id="UP001250791"/>
    </source>
</evidence>
<dbReference type="Gene3D" id="3.50.50.60">
    <property type="entry name" value="FAD/NAD(P)-binding domain"/>
    <property type="match status" value="2"/>
</dbReference>
<evidence type="ECO:0000259" key="3">
    <source>
        <dbReference type="Pfam" id="PF07992"/>
    </source>
</evidence>
<dbReference type="Proteomes" id="UP001250791">
    <property type="component" value="Unassembled WGS sequence"/>
</dbReference>
<feature type="domain" description="FAD/NAD(P)-binding" evidence="3">
    <location>
        <begin position="9"/>
        <end position="307"/>
    </location>
</feature>
<dbReference type="InterPro" id="IPR007419">
    <property type="entry name" value="BFD-like_2Fe2S-bd_dom"/>
</dbReference>